<feature type="modified residue" description="N5-methylglutamine" evidence="4">
    <location>
        <position position="250"/>
    </location>
</feature>
<comment type="caution">
    <text evidence="8">The sequence shown here is derived from an EMBL/GenBank/DDBJ whole genome shotgun (WGS) entry which is preliminary data.</text>
</comment>
<dbReference type="PANTHER" id="PTHR43116:SF3">
    <property type="entry name" value="CLASS I PEPTIDE CHAIN RELEASE FACTOR"/>
    <property type="match status" value="1"/>
</dbReference>
<dbReference type="InterPro" id="IPR004374">
    <property type="entry name" value="PrfB"/>
</dbReference>
<feature type="domain" description="Prokaryotic-type class I peptide chain release factors" evidence="7">
    <location>
        <begin position="243"/>
        <end position="259"/>
    </location>
</feature>
<evidence type="ECO:0000313" key="8">
    <source>
        <dbReference type="EMBL" id="TFI56906.1"/>
    </source>
</evidence>
<dbReference type="PROSITE" id="PS00745">
    <property type="entry name" value="RF_PROK_I"/>
    <property type="match status" value="1"/>
</dbReference>
<dbReference type="HAMAP" id="MF_00094">
    <property type="entry name" value="Rel_fac_2"/>
    <property type="match status" value="1"/>
</dbReference>
<dbReference type="FunFam" id="3.30.160.20:FF:000010">
    <property type="entry name" value="Peptide chain release factor 2"/>
    <property type="match status" value="1"/>
</dbReference>
<dbReference type="Gene3D" id="1.20.58.410">
    <property type="entry name" value="Release factor"/>
    <property type="match status" value="1"/>
</dbReference>
<dbReference type="SUPFAM" id="SSF75620">
    <property type="entry name" value="Release factor"/>
    <property type="match status" value="1"/>
</dbReference>
<keyword evidence="6" id="KW-0175">Coiled coil</keyword>
<dbReference type="Pfam" id="PF00472">
    <property type="entry name" value="RF-1"/>
    <property type="match status" value="1"/>
</dbReference>
<comment type="function">
    <text evidence="4">Peptide chain release factor 2 directs the termination of translation in response to the peptide chain termination codons UGA and UAA.</text>
</comment>
<dbReference type="Gene3D" id="3.30.160.20">
    <property type="match status" value="1"/>
</dbReference>
<comment type="subcellular location">
    <subcellularLocation>
        <location evidence="4">Cytoplasm</location>
    </subcellularLocation>
</comment>
<dbReference type="OrthoDB" id="9806673at2"/>
<evidence type="ECO:0000256" key="6">
    <source>
        <dbReference type="SAM" id="Coils"/>
    </source>
</evidence>
<keyword evidence="4" id="KW-0963">Cytoplasm</keyword>
<dbReference type="NCBIfam" id="TIGR00020">
    <property type="entry name" value="prfB"/>
    <property type="match status" value="1"/>
</dbReference>
<keyword evidence="2 4" id="KW-0488">Methylation</keyword>
<gene>
    <name evidence="4" type="primary">prfB</name>
    <name evidence="8" type="ORF">E2493_17725</name>
</gene>
<dbReference type="AlphaFoldDB" id="A0A4Y8ZR82"/>
<feature type="coiled-coil region" evidence="6">
    <location>
        <begin position="286"/>
        <end position="313"/>
    </location>
</feature>
<protein>
    <recommendedName>
        <fullName evidence="4 5">Peptide chain release factor 2</fullName>
        <shortName evidence="4">RF-2</shortName>
    </recommendedName>
</protein>
<dbReference type="SMART" id="SM00937">
    <property type="entry name" value="PCRF"/>
    <property type="match status" value="1"/>
</dbReference>
<dbReference type="InterPro" id="IPR005139">
    <property type="entry name" value="PCRF"/>
</dbReference>
<dbReference type="Pfam" id="PF03462">
    <property type="entry name" value="PCRF"/>
    <property type="match status" value="1"/>
</dbReference>
<accession>A0A4Y8ZR82</accession>
<evidence type="ECO:0000256" key="1">
    <source>
        <dbReference type="ARBA" id="ARBA00010835"/>
    </source>
</evidence>
<dbReference type="GO" id="GO:0016149">
    <property type="term" value="F:translation release factor activity, codon specific"/>
    <property type="evidence" value="ECO:0007669"/>
    <property type="project" value="UniProtKB-UniRule"/>
</dbReference>
<dbReference type="EMBL" id="SPDV01000046">
    <property type="protein sequence ID" value="TFI56906.1"/>
    <property type="molecule type" value="Genomic_DNA"/>
</dbReference>
<evidence type="ECO:0000256" key="5">
    <source>
        <dbReference type="NCBIfam" id="TIGR00020"/>
    </source>
</evidence>
<evidence type="ECO:0000256" key="4">
    <source>
        <dbReference type="HAMAP-Rule" id="MF_00094"/>
    </source>
</evidence>
<comment type="PTM">
    <text evidence="4">Methylated by PrmC. Methylation increases the termination efficiency of RF2.</text>
</comment>
<name>A0A4Y8ZR82_9SPHN</name>
<keyword evidence="3 4" id="KW-0648">Protein biosynthesis</keyword>
<dbReference type="RefSeq" id="WP_135089592.1">
    <property type="nucleotide sequence ID" value="NZ_SPDV01000046.1"/>
</dbReference>
<dbReference type="PANTHER" id="PTHR43116">
    <property type="entry name" value="PEPTIDE CHAIN RELEASE FACTOR 2"/>
    <property type="match status" value="1"/>
</dbReference>
<organism evidence="8 9">
    <name type="scientific">Sphingomonas parva</name>
    <dbReference type="NCBI Taxonomy" id="2555898"/>
    <lineage>
        <taxon>Bacteria</taxon>
        <taxon>Pseudomonadati</taxon>
        <taxon>Pseudomonadota</taxon>
        <taxon>Alphaproteobacteria</taxon>
        <taxon>Sphingomonadales</taxon>
        <taxon>Sphingomonadaceae</taxon>
        <taxon>Sphingomonas</taxon>
    </lineage>
</organism>
<comment type="similarity">
    <text evidence="1 4">Belongs to the prokaryotic/mitochondrial release factor family.</text>
</comment>
<dbReference type="GO" id="GO:0005737">
    <property type="term" value="C:cytoplasm"/>
    <property type="evidence" value="ECO:0007669"/>
    <property type="project" value="UniProtKB-SubCell"/>
</dbReference>
<evidence type="ECO:0000256" key="2">
    <source>
        <dbReference type="ARBA" id="ARBA00022481"/>
    </source>
</evidence>
<dbReference type="InterPro" id="IPR045853">
    <property type="entry name" value="Pep_chain_release_fac_I_sf"/>
</dbReference>
<dbReference type="Gene3D" id="3.30.70.1660">
    <property type="match status" value="1"/>
</dbReference>
<dbReference type="Proteomes" id="UP000298213">
    <property type="component" value="Unassembled WGS sequence"/>
</dbReference>
<keyword evidence="9" id="KW-1185">Reference proteome</keyword>
<proteinExistence type="inferred from homology"/>
<dbReference type="InterPro" id="IPR000352">
    <property type="entry name" value="Pep_chain_release_fac_I"/>
</dbReference>
<evidence type="ECO:0000313" key="9">
    <source>
        <dbReference type="Proteomes" id="UP000298213"/>
    </source>
</evidence>
<sequence length="375" mass="41756">MRAEAQAHVDQIRSALALLRRFLDWDRALARLDELNARVEDQSLWNDPKLAQDVMRERRRLDEAIGATRGIERELDDTIELIEMAESEGDEGLVDDAVASLATLAERAEQDKVKALLAGEADANDTYVEINSGAGGTESNDWAGMLQRMYTRWAERHGMKVELIDHHAGEQAGIKSATLLLKGENAYGYAKTESGVHRLVRISPYDSSARRHTSFASVWVYPVVDDNIEIEINESELRIDTYRASGAGGQHINTTDSAVRITHLPSGIVVQSQSQRSQHKNRAEAYSQLRAKLYEAELQRREAEANATNATKTDIGWGHQIRSYVLQPYQLVKDLRTGVTSTAPSDVLDGDLDRFMAAALSQRVTGEKVDVEDVD</sequence>
<evidence type="ECO:0000259" key="7">
    <source>
        <dbReference type="PROSITE" id="PS00745"/>
    </source>
</evidence>
<evidence type="ECO:0000256" key="3">
    <source>
        <dbReference type="ARBA" id="ARBA00022917"/>
    </source>
</evidence>
<reference evidence="8 9" key="1">
    <citation type="submission" date="2019-03" db="EMBL/GenBank/DDBJ databases">
        <title>Genome sequence of Sphingomonas sp. 17J27-24.</title>
        <authorList>
            <person name="Kim M."/>
            <person name="Maeng S."/>
            <person name="Sathiyaraj S."/>
        </authorList>
    </citation>
    <scope>NUCLEOTIDE SEQUENCE [LARGE SCALE GENOMIC DNA]</scope>
    <source>
        <strain evidence="8 9">17J27-24</strain>
    </source>
</reference>